<name>A0AAV3TY14_9ALTE</name>
<keyword evidence="7" id="KW-0411">Iron-sulfur</keyword>
<dbReference type="Proteomes" id="UP001409585">
    <property type="component" value="Unassembled WGS sequence"/>
</dbReference>
<reference evidence="12" key="1">
    <citation type="journal article" date="2019" name="Int. J. Syst. Evol. Microbiol.">
        <title>The Global Catalogue of Microorganisms (GCM) 10K type strain sequencing project: providing services to taxonomists for standard genome sequencing and annotation.</title>
        <authorList>
            <consortium name="The Broad Institute Genomics Platform"/>
            <consortium name="The Broad Institute Genome Sequencing Center for Infectious Disease"/>
            <person name="Wu L."/>
            <person name="Ma J."/>
        </authorList>
    </citation>
    <scope>NUCLEOTIDE SEQUENCE [LARGE SCALE GENOMIC DNA]</scope>
    <source>
        <strain evidence="12">JCM 19134</strain>
    </source>
</reference>
<dbReference type="EMBL" id="BAABLX010000007">
    <property type="protein sequence ID" value="GAA4933195.1"/>
    <property type="molecule type" value="Genomic_DNA"/>
</dbReference>
<comment type="caution">
    <text evidence="11">The sequence shown here is derived from an EMBL/GenBank/DDBJ whole genome shotgun (WGS) entry which is preliminary data.</text>
</comment>
<proteinExistence type="inferred from homology"/>
<evidence type="ECO:0000256" key="3">
    <source>
        <dbReference type="ARBA" id="ARBA00022714"/>
    </source>
</evidence>
<dbReference type="AlphaFoldDB" id="A0AAV3TY14"/>
<dbReference type="InterPro" id="IPR006058">
    <property type="entry name" value="2Fe2S_fd_BS"/>
</dbReference>
<keyword evidence="5" id="KW-0249">Electron transport</keyword>
<dbReference type="PANTHER" id="PTHR43112:SF3">
    <property type="entry name" value="FERREDOXIN-2, CHLOROPLASTIC"/>
    <property type="match status" value="1"/>
</dbReference>
<accession>A0AAV3TY14</accession>
<keyword evidence="3" id="KW-0001">2Fe-2S</keyword>
<keyword evidence="8" id="KW-0830">Ubiquinone</keyword>
<organism evidence="11 12">
    <name type="scientific">Halioxenophilus aromaticivorans</name>
    <dbReference type="NCBI Taxonomy" id="1306992"/>
    <lineage>
        <taxon>Bacteria</taxon>
        <taxon>Pseudomonadati</taxon>
        <taxon>Pseudomonadota</taxon>
        <taxon>Gammaproteobacteria</taxon>
        <taxon>Alteromonadales</taxon>
        <taxon>Alteromonadaceae</taxon>
        <taxon>Halioxenophilus</taxon>
    </lineage>
</organism>
<evidence type="ECO:0000256" key="9">
    <source>
        <dbReference type="ARBA" id="ARBA00034078"/>
    </source>
</evidence>
<evidence type="ECO:0000256" key="2">
    <source>
        <dbReference type="ARBA" id="ARBA00022448"/>
    </source>
</evidence>
<dbReference type="PANTHER" id="PTHR43112">
    <property type="entry name" value="FERREDOXIN"/>
    <property type="match status" value="1"/>
</dbReference>
<evidence type="ECO:0000256" key="5">
    <source>
        <dbReference type="ARBA" id="ARBA00022982"/>
    </source>
</evidence>
<evidence type="ECO:0000313" key="11">
    <source>
        <dbReference type="EMBL" id="GAA4933195.1"/>
    </source>
</evidence>
<evidence type="ECO:0000259" key="10">
    <source>
        <dbReference type="PROSITE" id="PS51085"/>
    </source>
</evidence>
<feature type="domain" description="2Fe-2S ferredoxin-type" evidence="10">
    <location>
        <begin position="11"/>
        <end position="98"/>
    </location>
</feature>
<evidence type="ECO:0000313" key="12">
    <source>
        <dbReference type="Proteomes" id="UP001409585"/>
    </source>
</evidence>
<keyword evidence="6" id="KW-0408">Iron</keyword>
<keyword evidence="2" id="KW-0813">Transport</keyword>
<dbReference type="InterPro" id="IPR036010">
    <property type="entry name" value="2Fe-2S_ferredoxin-like_sf"/>
</dbReference>
<evidence type="ECO:0000256" key="6">
    <source>
        <dbReference type="ARBA" id="ARBA00023004"/>
    </source>
</evidence>
<evidence type="ECO:0000256" key="8">
    <source>
        <dbReference type="ARBA" id="ARBA00023075"/>
    </source>
</evidence>
<dbReference type="CDD" id="cd00207">
    <property type="entry name" value="fer2"/>
    <property type="match status" value="1"/>
</dbReference>
<protein>
    <recommendedName>
        <fullName evidence="10">2Fe-2S ferredoxin-type domain-containing protein</fullName>
    </recommendedName>
</protein>
<dbReference type="PROSITE" id="PS00197">
    <property type="entry name" value="2FE2S_FER_1"/>
    <property type="match status" value="1"/>
</dbReference>
<comment type="cofactor">
    <cofactor evidence="9">
        <name>[2Fe-2S] cluster</name>
        <dbReference type="ChEBI" id="CHEBI:190135"/>
    </cofactor>
</comment>
<keyword evidence="12" id="KW-1185">Reference proteome</keyword>
<evidence type="ECO:0000256" key="4">
    <source>
        <dbReference type="ARBA" id="ARBA00022723"/>
    </source>
</evidence>
<dbReference type="Gene3D" id="3.10.20.30">
    <property type="match status" value="1"/>
</dbReference>
<keyword evidence="4" id="KW-0479">Metal-binding</keyword>
<evidence type="ECO:0000256" key="7">
    <source>
        <dbReference type="ARBA" id="ARBA00023014"/>
    </source>
</evidence>
<dbReference type="InterPro" id="IPR012675">
    <property type="entry name" value="Beta-grasp_dom_sf"/>
</dbReference>
<dbReference type="GO" id="GO:0046872">
    <property type="term" value="F:metal ion binding"/>
    <property type="evidence" value="ECO:0007669"/>
    <property type="project" value="UniProtKB-KW"/>
</dbReference>
<gene>
    <name evidence="11" type="ORF">GCM10025791_07270</name>
</gene>
<dbReference type="PROSITE" id="PS51085">
    <property type="entry name" value="2FE2S_FER_2"/>
    <property type="match status" value="1"/>
</dbReference>
<comment type="similarity">
    <text evidence="1">Belongs to the 2Fe2S plant-type ferredoxin family.</text>
</comment>
<dbReference type="GO" id="GO:0051537">
    <property type="term" value="F:2 iron, 2 sulfur cluster binding"/>
    <property type="evidence" value="ECO:0007669"/>
    <property type="project" value="UniProtKB-KW"/>
</dbReference>
<dbReference type="InterPro" id="IPR001041">
    <property type="entry name" value="2Fe-2S_ferredoxin-type"/>
</dbReference>
<evidence type="ECO:0000256" key="1">
    <source>
        <dbReference type="ARBA" id="ARBA00007874"/>
    </source>
</evidence>
<dbReference type="SUPFAM" id="SSF54292">
    <property type="entry name" value="2Fe-2S ferredoxin-like"/>
    <property type="match status" value="1"/>
</dbReference>
<dbReference type="Pfam" id="PF00111">
    <property type="entry name" value="Fer2"/>
    <property type="match status" value="1"/>
</dbReference>
<sequence length="98" mass="10377">MGKWVSSDGSSIIRVIRAGEEVEFPALVGETILFSARSSGVTLPSSCKVGICATCIARLIVGEVVMRNNQALTPQEQADGLVLACQSVPQTPLVILEY</sequence>